<accession>A0A8J6C5L0</accession>
<feature type="domain" description="EF-hand" evidence="2">
    <location>
        <begin position="546"/>
        <end position="581"/>
    </location>
</feature>
<dbReference type="Gene3D" id="1.10.238.10">
    <property type="entry name" value="EF-hand"/>
    <property type="match status" value="1"/>
</dbReference>
<evidence type="ECO:0000313" key="3">
    <source>
        <dbReference type="EMBL" id="KAG8461154.1"/>
    </source>
</evidence>
<evidence type="ECO:0000313" key="4">
    <source>
        <dbReference type="Proteomes" id="UP000751190"/>
    </source>
</evidence>
<feature type="compositionally biased region" description="Low complexity" evidence="1">
    <location>
        <begin position="276"/>
        <end position="289"/>
    </location>
</feature>
<feature type="compositionally biased region" description="Low complexity" evidence="1">
    <location>
        <begin position="300"/>
        <end position="325"/>
    </location>
</feature>
<dbReference type="PANTHER" id="PTHR48125">
    <property type="entry name" value="LP07818P1"/>
    <property type="match status" value="1"/>
</dbReference>
<keyword evidence="4" id="KW-1185">Reference proteome</keyword>
<dbReference type="EMBL" id="JAGTXO010000027">
    <property type="protein sequence ID" value="KAG8461154.1"/>
    <property type="molecule type" value="Genomic_DNA"/>
</dbReference>
<reference evidence="3" key="1">
    <citation type="submission" date="2021-05" db="EMBL/GenBank/DDBJ databases">
        <title>The genome of the haptophyte Pavlova lutheri (Diacronema luteri, Pavlovales) - a model for lipid biosynthesis in eukaryotic algae.</title>
        <authorList>
            <person name="Hulatt C.J."/>
            <person name="Posewitz M.C."/>
        </authorList>
    </citation>
    <scope>NUCLEOTIDE SEQUENCE</scope>
    <source>
        <strain evidence="3">NIVA-4/92</strain>
    </source>
</reference>
<dbReference type="PANTHER" id="PTHR48125:SF10">
    <property type="entry name" value="OS12G0136300 PROTEIN"/>
    <property type="match status" value="1"/>
</dbReference>
<dbReference type="Proteomes" id="UP000751190">
    <property type="component" value="Unassembled WGS sequence"/>
</dbReference>
<evidence type="ECO:0000256" key="1">
    <source>
        <dbReference type="SAM" id="MobiDB-lite"/>
    </source>
</evidence>
<comment type="caution">
    <text evidence="3">The sequence shown here is derived from an EMBL/GenBank/DDBJ whole genome shotgun (WGS) entry which is preliminary data.</text>
</comment>
<proteinExistence type="predicted"/>
<feature type="compositionally biased region" description="Low complexity" evidence="1">
    <location>
        <begin position="1"/>
        <end position="26"/>
    </location>
</feature>
<organism evidence="3 4">
    <name type="scientific">Diacronema lutheri</name>
    <name type="common">Unicellular marine alga</name>
    <name type="synonym">Monochrysis lutheri</name>
    <dbReference type="NCBI Taxonomy" id="2081491"/>
    <lineage>
        <taxon>Eukaryota</taxon>
        <taxon>Haptista</taxon>
        <taxon>Haptophyta</taxon>
        <taxon>Pavlovophyceae</taxon>
        <taxon>Pavlovales</taxon>
        <taxon>Pavlovaceae</taxon>
        <taxon>Diacronema</taxon>
    </lineage>
</organism>
<dbReference type="AlphaFoldDB" id="A0A8J6C5L0"/>
<dbReference type="GO" id="GO:0005509">
    <property type="term" value="F:calcium ion binding"/>
    <property type="evidence" value="ECO:0007669"/>
    <property type="project" value="InterPro"/>
</dbReference>
<evidence type="ECO:0000259" key="2">
    <source>
        <dbReference type="PROSITE" id="PS50222"/>
    </source>
</evidence>
<feature type="region of interest" description="Disordered" evidence="1">
    <location>
        <begin position="233"/>
        <end position="330"/>
    </location>
</feature>
<protein>
    <recommendedName>
        <fullName evidence="2">EF-hand domain-containing protein</fullName>
    </recommendedName>
</protein>
<dbReference type="InterPro" id="IPR002048">
    <property type="entry name" value="EF_hand_dom"/>
</dbReference>
<name>A0A8J6C5L0_DIALT</name>
<dbReference type="OrthoDB" id="2021138at2759"/>
<dbReference type="PROSITE" id="PS50222">
    <property type="entry name" value="EF_HAND_2"/>
    <property type="match status" value="1"/>
</dbReference>
<sequence length="695" mass="69642">MSFASAAKPKARRAAGPAAERANAPPLVEPSLFGGELTITKQHVQRVMELHATLQTIARSARRRAPGAVGGGAGASADADAAERALDAHVQATLRRLEAAGAASGGAGAPLAVLEAQFELLGYLDGELLAALRQLPLPGSTLPAVAALQRAHAGLFAAATHVAVEVHAAQAEALAQALADKAAAEAECSQLLVAAEALETQLGEARAAAASVAAAAASKDAQMRALRTAPFAGAGAGGGACARAGERSAGGSAPASPSAGTRARPASAGGAGGRTSGWRAPPAVSVPLSPAAPPADKARTPAARARASSARSPRDAAALSAAAHATQLPQPAAGARALSAAEARELAAAIVASKAAHDARSDEAGLPRETLAAHVGTYFTTRYGLAAIALEWVAATNAAMAAHRHADADVGAFAAMLAHEVDEGYWQMHVAAREVVRDLLRVYLRGKSPLLPEAKLAEQLKARVSGKVPLADDEWTDVLRFMHSHAEALTLTHSVRERVRARRAAAAAAQPPAGADRGAGGAGGVGVPYGELVRTVCAFQLQQHKRFLAPFAVMFRHADTDHDGCVSAQQLATLARALGGADGGADGAVASGALLARVDPRGVGRFTFSQAVAALASEIVAMATGDAATGARPAGGGWAAMRGRTPRASASAGSLNEAEGMAVMRGKETPTAPPKTPAAAGLPAAAQAAHRAVAG</sequence>
<feature type="region of interest" description="Disordered" evidence="1">
    <location>
        <begin position="1"/>
        <end position="27"/>
    </location>
</feature>
<gene>
    <name evidence="3" type="ORF">KFE25_002343</name>
</gene>
<feature type="compositionally biased region" description="Low complexity" evidence="1">
    <location>
        <begin position="241"/>
        <end position="268"/>
    </location>
</feature>